<comment type="similarity">
    <text evidence="3">Belongs to the cytochrome b560 family.</text>
</comment>
<keyword evidence="8 13" id="KW-1133">Transmembrane helix</keyword>
<evidence type="ECO:0000313" key="15">
    <source>
        <dbReference type="Proteomes" id="UP000254720"/>
    </source>
</evidence>
<dbReference type="PANTHER" id="PTHR10978">
    <property type="entry name" value="SUCCINATE DEHYDROGENASE CYTOCHROME B560 SUBUNIT"/>
    <property type="match status" value="1"/>
</dbReference>
<keyword evidence="15" id="KW-1185">Reference proteome</keyword>
<comment type="caution">
    <text evidence="14">The sequence shown here is derived from an EMBL/GenBank/DDBJ whole genome shotgun (WGS) entry which is preliminary data.</text>
</comment>
<keyword evidence="7 12" id="KW-0479">Metal-binding</keyword>
<organism evidence="14 15">
    <name type="scientific">Aquicella lusitana</name>
    <dbReference type="NCBI Taxonomy" id="254246"/>
    <lineage>
        <taxon>Bacteria</taxon>
        <taxon>Pseudomonadati</taxon>
        <taxon>Pseudomonadota</taxon>
        <taxon>Gammaproteobacteria</taxon>
        <taxon>Legionellales</taxon>
        <taxon>Coxiellaceae</taxon>
        <taxon>Aquicella</taxon>
    </lineage>
</organism>
<keyword evidence="9 12" id="KW-0408">Iron</keyword>
<evidence type="ECO:0000313" key="14">
    <source>
        <dbReference type="EMBL" id="RDI42726.1"/>
    </source>
</evidence>
<dbReference type="AlphaFoldDB" id="A0A370GHK2"/>
<dbReference type="NCBIfam" id="TIGR02970">
    <property type="entry name" value="succ_dehyd_cytB"/>
    <property type="match status" value="1"/>
</dbReference>
<accession>A0A370GHK2</accession>
<dbReference type="PIRSF" id="PIRSF000178">
    <property type="entry name" value="SDH_cyt_b560"/>
    <property type="match status" value="1"/>
</dbReference>
<sequence>MYKSRPKNLNLFTIKFPIPAIISILHRISGFALFLLIPFVLWALSYSLTQPGFESIQEWLSAFYVKLIIWLLLIPFCYHLVAGLRHLLMDVHVGTSLQGGRLSGMITFLLSLLLVILAGIWLW</sequence>
<dbReference type="CDD" id="cd03499">
    <property type="entry name" value="SQR_TypeC_SdhC"/>
    <property type="match status" value="1"/>
</dbReference>
<keyword evidence="5 12" id="KW-0349">Heme</keyword>
<evidence type="ECO:0000256" key="2">
    <source>
        <dbReference type="ARBA" id="ARBA00004370"/>
    </source>
</evidence>
<dbReference type="SUPFAM" id="SSF81343">
    <property type="entry name" value="Fumarate reductase respiratory complex transmembrane subunits"/>
    <property type="match status" value="1"/>
</dbReference>
<evidence type="ECO:0000256" key="13">
    <source>
        <dbReference type="SAM" id="Phobius"/>
    </source>
</evidence>
<dbReference type="GO" id="GO:0046872">
    <property type="term" value="F:metal ion binding"/>
    <property type="evidence" value="ECO:0007669"/>
    <property type="project" value="UniProtKB-KW"/>
</dbReference>
<evidence type="ECO:0000256" key="11">
    <source>
        <dbReference type="ARBA" id="ARBA00025912"/>
    </source>
</evidence>
<evidence type="ECO:0000256" key="6">
    <source>
        <dbReference type="ARBA" id="ARBA00022692"/>
    </source>
</evidence>
<name>A0A370GHK2_9COXI</name>
<dbReference type="GO" id="GO:0006099">
    <property type="term" value="P:tricarboxylic acid cycle"/>
    <property type="evidence" value="ECO:0007669"/>
    <property type="project" value="InterPro"/>
</dbReference>
<dbReference type="GO" id="GO:0009055">
    <property type="term" value="F:electron transfer activity"/>
    <property type="evidence" value="ECO:0007669"/>
    <property type="project" value="InterPro"/>
</dbReference>
<reference evidence="14 15" key="1">
    <citation type="submission" date="2018-07" db="EMBL/GenBank/DDBJ databases">
        <title>Genomic Encyclopedia of Type Strains, Phase IV (KMG-IV): sequencing the most valuable type-strain genomes for metagenomic binning, comparative biology and taxonomic classification.</title>
        <authorList>
            <person name="Goeker M."/>
        </authorList>
    </citation>
    <scope>NUCLEOTIDE SEQUENCE [LARGE SCALE GENOMIC DNA]</scope>
    <source>
        <strain evidence="14 15">DSM 16500</strain>
    </source>
</reference>
<feature type="transmembrane region" description="Helical" evidence="13">
    <location>
        <begin position="63"/>
        <end position="81"/>
    </location>
</feature>
<feature type="transmembrane region" description="Helical" evidence="13">
    <location>
        <begin position="21"/>
        <end position="43"/>
    </location>
</feature>
<feature type="transmembrane region" description="Helical" evidence="13">
    <location>
        <begin position="102"/>
        <end position="122"/>
    </location>
</feature>
<dbReference type="InterPro" id="IPR034804">
    <property type="entry name" value="SQR/QFR_C/D"/>
</dbReference>
<evidence type="ECO:0000256" key="3">
    <source>
        <dbReference type="ARBA" id="ARBA00007244"/>
    </source>
</evidence>
<evidence type="ECO:0000256" key="4">
    <source>
        <dbReference type="ARBA" id="ARBA00020076"/>
    </source>
</evidence>
<evidence type="ECO:0000256" key="12">
    <source>
        <dbReference type="PIRSR" id="PIRSR000178-1"/>
    </source>
</evidence>
<dbReference type="InterPro" id="IPR014314">
    <property type="entry name" value="Succ_DH_cytb556"/>
</dbReference>
<evidence type="ECO:0000256" key="1">
    <source>
        <dbReference type="ARBA" id="ARBA00004050"/>
    </source>
</evidence>
<comment type="subcellular location">
    <subcellularLocation>
        <location evidence="2">Membrane</location>
    </subcellularLocation>
</comment>
<evidence type="ECO:0000256" key="9">
    <source>
        <dbReference type="ARBA" id="ARBA00023004"/>
    </source>
</evidence>
<keyword evidence="6 13" id="KW-0812">Transmembrane</keyword>
<comment type="cofactor">
    <cofactor evidence="12">
        <name>heme</name>
        <dbReference type="ChEBI" id="CHEBI:30413"/>
    </cofactor>
    <text evidence="12">The heme is bound between the two transmembrane subunits.</text>
</comment>
<dbReference type="EMBL" id="QQAX01000013">
    <property type="protein sequence ID" value="RDI42726.1"/>
    <property type="molecule type" value="Genomic_DNA"/>
</dbReference>
<comment type="function">
    <text evidence="1">Membrane-anchoring subunit of succinate dehydrogenase (SDH).</text>
</comment>
<dbReference type="Pfam" id="PF01127">
    <property type="entry name" value="Sdh_cyt"/>
    <property type="match status" value="1"/>
</dbReference>
<dbReference type="Proteomes" id="UP000254720">
    <property type="component" value="Unassembled WGS sequence"/>
</dbReference>
<evidence type="ECO:0000256" key="7">
    <source>
        <dbReference type="ARBA" id="ARBA00022723"/>
    </source>
</evidence>
<evidence type="ECO:0000256" key="10">
    <source>
        <dbReference type="ARBA" id="ARBA00023136"/>
    </source>
</evidence>
<evidence type="ECO:0000256" key="8">
    <source>
        <dbReference type="ARBA" id="ARBA00022989"/>
    </source>
</evidence>
<keyword evidence="10 13" id="KW-0472">Membrane</keyword>
<protein>
    <recommendedName>
        <fullName evidence="4">Succinate dehydrogenase cytochrome b556 subunit</fullName>
    </recommendedName>
</protein>
<dbReference type="Gene3D" id="1.20.1300.10">
    <property type="entry name" value="Fumarate reductase/succinate dehydrogenase, transmembrane subunit"/>
    <property type="match status" value="1"/>
</dbReference>
<comment type="subunit">
    <text evidence="11">Part of an enzyme complex containing four subunits: a flavoprotein, an iron-sulfur protein, plus two membrane-anchoring proteins, SdhC and SdhD. The complex can form homotrimers.</text>
</comment>
<dbReference type="InterPro" id="IPR000701">
    <property type="entry name" value="SuccDH_FuR_B_TM-su"/>
</dbReference>
<dbReference type="PANTHER" id="PTHR10978:SF5">
    <property type="entry name" value="SUCCINATE DEHYDROGENASE CYTOCHROME B560 SUBUNIT, MITOCHONDRIAL"/>
    <property type="match status" value="1"/>
</dbReference>
<dbReference type="GO" id="GO:0005886">
    <property type="term" value="C:plasma membrane"/>
    <property type="evidence" value="ECO:0007669"/>
    <property type="project" value="TreeGrafter"/>
</dbReference>
<dbReference type="RefSeq" id="WP_197737835.1">
    <property type="nucleotide sequence ID" value="NZ_LR699114.1"/>
</dbReference>
<feature type="binding site" description="axial binding residue" evidence="12">
    <location>
        <position position="79"/>
    </location>
    <ligand>
        <name>heme</name>
        <dbReference type="ChEBI" id="CHEBI:30413"/>
        <note>ligand shared with second transmembrane subunit</note>
    </ligand>
    <ligandPart>
        <name>Fe</name>
        <dbReference type="ChEBI" id="CHEBI:18248"/>
    </ligandPart>
</feature>
<proteinExistence type="inferred from homology"/>
<evidence type="ECO:0000256" key="5">
    <source>
        <dbReference type="ARBA" id="ARBA00022617"/>
    </source>
</evidence>
<gene>
    <name evidence="14" type="ORF">C8D86_11356</name>
</gene>